<reference evidence="14 15" key="1">
    <citation type="journal article" date="2007" name="Nature">
        <title>Evolution of genes and genomes on the Drosophila phylogeny.</title>
        <authorList>
            <consortium name="Drosophila 12 Genomes Consortium"/>
            <person name="Clark A.G."/>
            <person name="Eisen M.B."/>
            <person name="Smith D.R."/>
            <person name="Bergman C.M."/>
            <person name="Oliver B."/>
            <person name="Markow T.A."/>
            <person name="Kaufman T.C."/>
            <person name="Kellis M."/>
            <person name="Gelbart W."/>
            <person name="Iyer V.N."/>
            <person name="Pollard D.A."/>
            <person name="Sackton T.B."/>
            <person name="Larracuente A.M."/>
            <person name="Singh N.D."/>
            <person name="Abad J.P."/>
            <person name="Abt D.N."/>
            <person name="Adryan B."/>
            <person name="Aguade M."/>
            <person name="Akashi H."/>
            <person name="Anderson W.W."/>
            <person name="Aquadro C.F."/>
            <person name="Ardell D.H."/>
            <person name="Arguello R."/>
            <person name="Artieri C.G."/>
            <person name="Barbash D.A."/>
            <person name="Barker D."/>
            <person name="Barsanti P."/>
            <person name="Batterham P."/>
            <person name="Batzoglou S."/>
            <person name="Begun D."/>
            <person name="Bhutkar A."/>
            <person name="Blanco E."/>
            <person name="Bosak S.A."/>
            <person name="Bradley R.K."/>
            <person name="Brand A.D."/>
            <person name="Brent M.R."/>
            <person name="Brooks A.N."/>
            <person name="Brown R.H."/>
            <person name="Butlin R.K."/>
            <person name="Caggese C."/>
            <person name="Calvi B.R."/>
            <person name="Bernardo de Carvalho A."/>
            <person name="Caspi A."/>
            <person name="Castrezana S."/>
            <person name="Celniker S.E."/>
            <person name="Chang J.L."/>
            <person name="Chapple C."/>
            <person name="Chatterji S."/>
            <person name="Chinwalla A."/>
            <person name="Civetta A."/>
            <person name="Clifton S.W."/>
            <person name="Comeron J.M."/>
            <person name="Costello J.C."/>
            <person name="Coyne J.A."/>
            <person name="Daub J."/>
            <person name="David R.G."/>
            <person name="Delcher A.L."/>
            <person name="Delehaunty K."/>
            <person name="Do C.B."/>
            <person name="Ebling H."/>
            <person name="Edwards K."/>
            <person name="Eickbush T."/>
            <person name="Evans J.D."/>
            <person name="Filipski A."/>
            <person name="Findeiss S."/>
            <person name="Freyhult E."/>
            <person name="Fulton L."/>
            <person name="Fulton R."/>
            <person name="Garcia A.C."/>
            <person name="Gardiner A."/>
            <person name="Garfield D.A."/>
            <person name="Garvin B.E."/>
            <person name="Gibson G."/>
            <person name="Gilbert D."/>
            <person name="Gnerre S."/>
            <person name="Godfrey J."/>
            <person name="Good R."/>
            <person name="Gotea V."/>
            <person name="Gravely B."/>
            <person name="Greenberg A.J."/>
            <person name="Griffiths-Jones S."/>
            <person name="Gross S."/>
            <person name="Guigo R."/>
            <person name="Gustafson E.A."/>
            <person name="Haerty W."/>
            <person name="Hahn M.W."/>
            <person name="Halligan D.L."/>
            <person name="Halpern A.L."/>
            <person name="Halter G.M."/>
            <person name="Han M.V."/>
            <person name="Heger A."/>
            <person name="Hillier L."/>
            <person name="Hinrichs A.S."/>
            <person name="Holmes I."/>
            <person name="Hoskins R.A."/>
            <person name="Hubisz M.J."/>
            <person name="Hultmark D."/>
            <person name="Huntley M.A."/>
            <person name="Jaffe D.B."/>
            <person name="Jagadeeshan S."/>
            <person name="Jeck W.R."/>
            <person name="Johnson J."/>
            <person name="Jones C.D."/>
            <person name="Jordan W.C."/>
            <person name="Karpen G.H."/>
            <person name="Kataoka E."/>
            <person name="Keightley P.D."/>
            <person name="Kheradpour P."/>
            <person name="Kirkness E.F."/>
            <person name="Koerich L.B."/>
            <person name="Kristiansen K."/>
            <person name="Kudrna D."/>
            <person name="Kulathinal R.J."/>
            <person name="Kumar S."/>
            <person name="Kwok R."/>
            <person name="Lander E."/>
            <person name="Langley C.H."/>
            <person name="Lapoint R."/>
            <person name="Lazzaro B.P."/>
            <person name="Lee S.J."/>
            <person name="Levesque L."/>
            <person name="Li R."/>
            <person name="Lin C.F."/>
            <person name="Lin M.F."/>
            <person name="Lindblad-Toh K."/>
            <person name="Llopart A."/>
            <person name="Long M."/>
            <person name="Low L."/>
            <person name="Lozovsky E."/>
            <person name="Lu J."/>
            <person name="Luo M."/>
            <person name="Machado C.A."/>
            <person name="Makalowski W."/>
            <person name="Marzo M."/>
            <person name="Matsuda M."/>
            <person name="Matzkin L."/>
            <person name="McAllister B."/>
            <person name="McBride C.S."/>
            <person name="McKernan B."/>
            <person name="McKernan K."/>
            <person name="Mendez-Lago M."/>
            <person name="Minx P."/>
            <person name="Mollenhauer M.U."/>
            <person name="Montooth K."/>
            <person name="Mount S.M."/>
            <person name="Mu X."/>
            <person name="Myers E."/>
            <person name="Negre B."/>
            <person name="Newfeld S."/>
            <person name="Nielsen R."/>
            <person name="Noor M.A."/>
            <person name="O'Grady P."/>
            <person name="Pachter L."/>
            <person name="Papaceit M."/>
            <person name="Parisi M.J."/>
            <person name="Parisi M."/>
            <person name="Parts L."/>
            <person name="Pedersen J.S."/>
            <person name="Pesole G."/>
            <person name="Phillippy A.M."/>
            <person name="Ponting C.P."/>
            <person name="Pop M."/>
            <person name="Porcelli D."/>
            <person name="Powell J.R."/>
            <person name="Prohaska S."/>
            <person name="Pruitt K."/>
            <person name="Puig M."/>
            <person name="Quesneville H."/>
            <person name="Ram K.R."/>
            <person name="Rand D."/>
            <person name="Rasmussen M.D."/>
            <person name="Reed L.K."/>
            <person name="Reenan R."/>
            <person name="Reily A."/>
            <person name="Remington K.A."/>
            <person name="Rieger T.T."/>
            <person name="Ritchie M.G."/>
            <person name="Robin C."/>
            <person name="Rogers Y.H."/>
            <person name="Rohde C."/>
            <person name="Rozas J."/>
            <person name="Rubenfield M.J."/>
            <person name="Ruiz A."/>
            <person name="Russo S."/>
            <person name="Salzberg S.L."/>
            <person name="Sanchez-Gracia A."/>
            <person name="Saranga D.J."/>
            <person name="Sato H."/>
            <person name="Schaeffer S.W."/>
            <person name="Schatz M.C."/>
            <person name="Schlenke T."/>
            <person name="Schwartz R."/>
            <person name="Segarra C."/>
            <person name="Singh R.S."/>
            <person name="Sirot L."/>
            <person name="Sirota M."/>
            <person name="Sisneros N.B."/>
            <person name="Smith C.D."/>
            <person name="Smith T.F."/>
            <person name="Spieth J."/>
            <person name="Stage D.E."/>
            <person name="Stark A."/>
            <person name="Stephan W."/>
            <person name="Strausberg R.L."/>
            <person name="Strempel S."/>
            <person name="Sturgill D."/>
            <person name="Sutton G."/>
            <person name="Sutton G.G."/>
            <person name="Tao W."/>
            <person name="Teichmann S."/>
            <person name="Tobari Y.N."/>
            <person name="Tomimura Y."/>
            <person name="Tsolas J.M."/>
            <person name="Valente V.L."/>
            <person name="Venter E."/>
            <person name="Venter J.C."/>
            <person name="Vicario S."/>
            <person name="Vieira F.G."/>
            <person name="Vilella A.J."/>
            <person name="Villasante A."/>
            <person name="Walenz B."/>
            <person name="Wang J."/>
            <person name="Wasserman M."/>
            <person name="Watts T."/>
            <person name="Wilson D."/>
            <person name="Wilson R.K."/>
            <person name="Wing R.A."/>
            <person name="Wolfner M.F."/>
            <person name="Wong A."/>
            <person name="Wong G.K."/>
            <person name="Wu C.I."/>
            <person name="Wu G."/>
            <person name="Yamamoto D."/>
            <person name="Yang H.P."/>
            <person name="Yang S.P."/>
            <person name="Yorke J.A."/>
            <person name="Yoshida K."/>
            <person name="Zdobnov E."/>
            <person name="Zhang P."/>
            <person name="Zhang Y."/>
            <person name="Zimin A.V."/>
            <person name="Baldwin J."/>
            <person name="Abdouelleil A."/>
            <person name="Abdulkadir J."/>
            <person name="Abebe A."/>
            <person name="Abera B."/>
            <person name="Abreu J."/>
            <person name="Acer S.C."/>
            <person name="Aftuck L."/>
            <person name="Alexander A."/>
            <person name="An P."/>
            <person name="Anderson E."/>
            <person name="Anderson S."/>
            <person name="Arachi H."/>
            <person name="Azer M."/>
            <person name="Bachantsang P."/>
            <person name="Barry A."/>
            <person name="Bayul T."/>
            <person name="Berlin A."/>
            <person name="Bessette D."/>
            <person name="Bloom T."/>
            <person name="Blye J."/>
            <person name="Boguslavskiy L."/>
            <person name="Bonnet C."/>
            <person name="Boukhgalter B."/>
            <person name="Bourzgui I."/>
            <person name="Brown A."/>
            <person name="Cahill P."/>
            <person name="Channer S."/>
            <person name="Cheshatsang Y."/>
            <person name="Chuda L."/>
            <person name="Citroen M."/>
            <person name="Collymore A."/>
            <person name="Cooke P."/>
            <person name="Costello M."/>
            <person name="D'Aco K."/>
            <person name="Daza R."/>
            <person name="De Haan G."/>
            <person name="DeGray S."/>
            <person name="DeMaso C."/>
            <person name="Dhargay N."/>
            <person name="Dooley K."/>
            <person name="Dooley E."/>
            <person name="Doricent M."/>
            <person name="Dorje P."/>
            <person name="Dorjee K."/>
            <person name="Dupes A."/>
            <person name="Elong R."/>
            <person name="Falk J."/>
            <person name="Farina A."/>
            <person name="Faro S."/>
            <person name="Ferguson D."/>
            <person name="Fisher S."/>
            <person name="Foley C.D."/>
            <person name="Franke A."/>
            <person name="Friedrich D."/>
            <person name="Gadbois L."/>
            <person name="Gearin G."/>
            <person name="Gearin C.R."/>
            <person name="Giannoukos G."/>
            <person name="Goode T."/>
            <person name="Graham J."/>
            <person name="Grandbois E."/>
            <person name="Grewal S."/>
            <person name="Gyaltsen K."/>
            <person name="Hafez N."/>
            <person name="Hagos B."/>
            <person name="Hall J."/>
            <person name="Henson C."/>
            <person name="Hollinger A."/>
            <person name="Honan T."/>
            <person name="Huard M.D."/>
            <person name="Hughes L."/>
            <person name="Hurhula B."/>
            <person name="Husby M.E."/>
            <person name="Kamat A."/>
            <person name="Kanga B."/>
            <person name="Kashin S."/>
            <person name="Khazanovich D."/>
            <person name="Kisner P."/>
            <person name="Lance K."/>
            <person name="Lara M."/>
            <person name="Lee W."/>
            <person name="Lennon N."/>
            <person name="Letendre F."/>
            <person name="LeVine R."/>
            <person name="Lipovsky A."/>
            <person name="Liu X."/>
            <person name="Liu J."/>
            <person name="Liu S."/>
            <person name="Lokyitsang T."/>
            <person name="Lokyitsang Y."/>
            <person name="Lubonja R."/>
            <person name="Lui A."/>
            <person name="MacDonald P."/>
            <person name="Magnisalis V."/>
            <person name="Maru K."/>
            <person name="Matthews C."/>
            <person name="McCusker W."/>
            <person name="McDonough S."/>
            <person name="Mehta T."/>
            <person name="Meldrim J."/>
            <person name="Meneus L."/>
            <person name="Mihai O."/>
            <person name="Mihalev A."/>
            <person name="Mihova T."/>
            <person name="Mittelman R."/>
            <person name="Mlenga V."/>
            <person name="Montmayeur A."/>
            <person name="Mulrain L."/>
            <person name="Navidi A."/>
            <person name="Naylor J."/>
            <person name="Negash T."/>
            <person name="Nguyen T."/>
            <person name="Nguyen N."/>
            <person name="Nicol R."/>
            <person name="Norbu C."/>
            <person name="Norbu N."/>
            <person name="Novod N."/>
            <person name="O'Neill B."/>
            <person name="Osman S."/>
            <person name="Markiewicz E."/>
            <person name="Oyono O.L."/>
            <person name="Patti C."/>
            <person name="Phunkhang P."/>
            <person name="Pierre F."/>
            <person name="Priest M."/>
            <person name="Raghuraman S."/>
            <person name="Rege F."/>
            <person name="Reyes R."/>
            <person name="Rise C."/>
            <person name="Rogov P."/>
            <person name="Ross K."/>
            <person name="Ryan E."/>
            <person name="Settipalli S."/>
            <person name="Shea T."/>
            <person name="Sherpa N."/>
            <person name="Shi L."/>
            <person name="Shih D."/>
            <person name="Sparrow T."/>
            <person name="Spaulding J."/>
            <person name="Stalker J."/>
            <person name="Stange-Thomann N."/>
            <person name="Stavropoulos S."/>
            <person name="Stone C."/>
            <person name="Strader C."/>
            <person name="Tesfaye S."/>
            <person name="Thomson T."/>
            <person name="Thoulutsang Y."/>
            <person name="Thoulutsang D."/>
            <person name="Topham K."/>
            <person name="Topping I."/>
            <person name="Tsamla T."/>
            <person name="Vassiliev H."/>
            <person name="Vo A."/>
            <person name="Wangchuk T."/>
            <person name="Wangdi T."/>
            <person name="Weiand M."/>
            <person name="Wilkinson J."/>
            <person name="Wilson A."/>
            <person name="Yadav S."/>
            <person name="Young G."/>
            <person name="Yu Q."/>
            <person name="Zembek L."/>
            <person name="Zhong D."/>
            <person name="Zimmer A."/>
            <person name="Zwirko Z."/>
            <person name="Jaffe D.B."/>
            <person name="Alvarez P."/>
            <person name="Brockman W."/>
            <person name="Butler J."/>
            <person name="Chin C."/>
            <person name="Gnerre S."/>
            <person name="Grabherr M."/>
            <person name="Kleber M."/>
            <person name="Mauceli E."/>
            <person name="MacCallum I."/>
        </authorList>
    </citation>
    <scope>NUCLEOTIDE SEQUENCE [LARGE SCALE GENOMIC DNA]</scope>
    <source>
        <strain evidence="15">Tucson 15287-2541.00</strain>
    </source>
</reference>
<evidence type="ECO:0000256" key="3">
    <source>
        <dbReference type="ARBA" id="ARBA00004319"/>
    </source>
</evidence>
<comment type="similarity">
    <text evidence="4">Belongs to the P4HA family.</text>
</comment>
<evidence type="ECO:0000256" key="2">
    <source>
        <dbReference type="ARBA" id="ARBA00002035"/>
    </source>
</evidence>
<evidence type="ECO:0000256" key="11">
    <source>
        <dbReference type="SAM" id="Coils"/>
    </source>
</evidence>
<dbReference type="EC" id="1.14.11.2" evidence="5"/>
<evidence type="ECO:0000259" key="13">
    <source>
        <dbReference type="PROSITE" id="PS51471"/>
    </source>
</evidence>
<dbReference type="GO" id="GO:0031418">
    <property type="term" value="F:L-ascorbic acid binding"/>
    <property type="evidence" value="ECO:0007669"/>
    <property type="project" value="UniProtKB-KW"/>
</dbReference>
<dbReference type="GO" id="GO:0005506">
    <property type="term" value="F:iron ion binding"/>
    <property type="evidence" value="ECO:0007669"/>
    <property type="project" value="InterPro"/>
</dbReference>
<evidence type="ECO:0000256" key="5">
    <source>
        <dbReference type="ARBA" id="ARBA00012269"/>
    </source>
</evidence>
<sequence>MYSIIFAYIVIAIILCPIKAQDEPIEESYSTSVSGMVNLLLLEAKLIENLNSYADELERKLNILKSTSLNALDSYVLGQHLHKHKNQHGASEWFAESSNGNKTLEESHSTSVSGMVKLILLEAKLIENLNRYTDELKRKLDILKRVVPRLRAESDKGMTQKEDYISNPLNAFSLIRRMQEDWIDWKVFIEEPVGWSHIFYLAQYKSELPSPTDLREACEAIQRLKYYSIAVPILDHALMMGNQAMKTQVFNLRSYVHNMIRNEPNLKPVAKENIASYSLGCRGQFVPQSNLHCEYKMKTSPFLRLAPLKMEIVLLNPFIVVFHDALSPQEIDYLQNLARPLLKRTTVHVNGKYVSRRVRTSKGAWLERDLNNLTRRIERRVVDMTELSMQGSEAYNIMNYGLGGHYAAHYDFFNTTKQQTSETGDRIATVLFYLSDVEQGGATVFPNLKLAVSPERGMALFWYNLLDNGTGDTRTLHGGCPVLVGSKWVMTLWIHERAQLFTRPCLSRCAN</sequence>
<comment type="function">
    <text evidence="2">Catalyzes the post-translational formation of 4-hydroxyproline in -Xaa-Pro-Gly- sequences in collagens and other proteins.</text>
</comment>
<dbReference type="InterPro" id="IPR045054">
    <property type="entry name" value="P4HA-like"/>
</dbReference>
<keyword evidence="9" id="KW-0560">Oxidoreductase</keyword>
<evidence type="ECO:0000256" key="7">
    <source>
        <dbReference type="ARBA" id="ARBA00022896"/>
    </source>
</evidence>
<dbReference type="InterPro" id="IPR006620">
    <property type="entry name" value="Pro_4_hyd_alph"/>
</dbReference>
<name>B4JY14_DROGR</name>
<feature type="signal peptide" evidence="12">
    <location>
        <begin position="1"/>
        <end position="20"/>
    </location>
</feature>
<dbReference type="Pfam" id="PF08336">
    <property type="entry name" value="P4Ha_N"/>
    <property type="match status" value="2"/>
</dbReference>
<protein>
    <recommendedName>
        <fullName evidence="5">procollagen-proline 4-dioxygenase</fullName>
        <ecNumber evidence="5">1.14.11.2</ecNumber>
    </recommendedName>
</protein>
<evidence type="ECO:0000256" key="12">
    <source>
        <dbReference type="SAM" id="SignalP"/>
    </source>
</evidence>
<dbReference type="Pfam" id="PF13640">
    <property type="entry name" value="2OG-FeII_Oxy_3"/>
    <property type="match status" value="1"/>
</dbReference>
<dbReference type="InterPro" id="IPR044862">
    <property type="entry name" value="Pro_4_hyd_alph_FE2OG_OXY"/>
</dbReference>
<comment type="cofactor">
    <cofactor evidence="1">
        <name>L-ascorbate</name>
        <dbReference type="ChEBI" id="CHEBI:38290"/>
    </cofactor>
</comment>
<evidence type="ECO:0000256" key="10">
    <source>
        <dbReference type="ARBA" id="ARBA00023004"/>
    </source>
</evidence>
<keyword evidence="11" id="KW-0175">Coiled coil</keyword>
<dbReference type="Gene3D" id="6.10.140.1460">
    <property type="match status" value="1"/>
</dbReference>
<proteinExistence type="inferred from homology"/>
<dbReference type="GO" id="GO:0005788">
    <property type="term" value="C:endoplasmic reticulum lumen"/>
    <property type="evidence" value="ECO:0007669"/>
    <property type="project" value="UniProtKB-SubCell"/>
</dbReference>
<keyword evidence="7" id="KW-0847">Vitamin C</keyword>
<evidence type="ECO:0000313" key="14">
    <source>
        <dbReference type="EMBL" id="EDV90576.1"/>
    </source>
</evidence>
<dbReference type="EMBL" id="CH916377">
    <property type="protein sequence ID" value="EDV90576.1"/>
    <property type="molecule type" value="Genomic_DNA"/>
</dbReference>
<feature type="domain" description="Fe2OG dioxygenase" evidence="13">
    <location>
        <begin position="385"/>
        <end position="496"/>
    </location>
</feature>
<comment type="subcellular location">
    <subcellularLocation>
        <location evidence="3">Endoplasmic reticulum lumen</location>
    </subcellularLocation>
</comment>
<evidence type="ECO:0000313" key="15">
    <source>
        <dbReference type="Proteomes" id="UP000001070"/>
    </source>
</evidence>
<dbReference type="AlphaFoldDB" id="B4JY14"/>
<dbReference type="STRING" id="7222.B4JY14"/>
<dbReference type="PANTHER" id="PTHR10869">
    <property type="entry name" value="PROLYL 4-HYDROXYLASE ALPHA SUBUNIT"/>
    <property type="match status" value="1"/>
</dbReference>
<evidence type="ECO:0000256" key="1">
    <source>
        <dbReference type="ARBA" id="ARBA00001961"/>
    </source>
</evidence>
<keyword evidence="6" id="KW-0479">Metal-binding</keyword>
<dbReference type="PROSITE" id="PS51471">
    <property type="entry name" value="FE2OG_OXY"/>
    <property type="match status" value="1"/>
</dbReference>
<dbReference type="SMR" id="B4JY14"/>
<dbReference type="GO" id="GO:0004656">
    <property type="term" value="F:procollagen-proline 4-dioxygenase activity"/>
    <property type="evidence" value="ECO:0007669"/>
    <property type="project" value="UniProtKB-EC"/>
</dbReference>
<feature type="coiled-coil region" evidence="11">
    <location>
        <begin position="126"/>
        <end position="153"/>
    </location>
</feature>
<evidence type="ECO:0000256" key="6">
    <source>
        <dbReference type="ARBA" id="ARBA00022723"/>
    </source>
</evidence>
<organism evidence="15">
    <name type="scientific">Drosophila grimshawi</name>
    <name type="common">Hawaiian fruit fly</name>
    <name type="synonym">Idiomyia grimshawi</name>
    <dbReference type="NCBI Taxonomy" id="7222"/>
    <lineage>
        <taxon>Eukaryota</taxon>
        <taxon>Metazoa</taxon>
        <taxon>Ecdysozoa</taxon>
        <taxon>Arthropoda</taxon>
        <taxon>Hexapoda</taxon>
        <taxon>Insecta</taxon>
        <taxon>Pterygota</taxon>
        <taxon>Neoptera</taxon>
        <taxon>Endopterygota</taxon>
        <taxon>Diptera</taxon>
        <taxon>Brachycera</taxon>
        <taxon>Muscomorpha</taxon>
        <taxon>Ephydroidea</taxon>
        <taxon>Drosophilidae</taxon>
        <taxon>Drosophila</taxon>
        <taxon>Hawaiian Drosophila</taxon>
    </lineage>
</organism>
<evidence type="ECO:0000256" key="4">
    <source>
        <dbReference type="ARBA" id="ARBA00006511"/>
    </source>
</evidence>
<keyword evidence="15" id="KW-1185">Reference proteome</keyword>
<dbReference type="InterPro" id="IPR013547">
    <property type="entry name" value="P4H_N"/>
</dbReference>
<accession>B4JY14</accession>
<evidence type="ECO:0000256" key="8">
    <source>
        <dbReference type="ARBA" id="ARBA00022964"/>
    </source>
</evidence>
<dbReference type="OrthoDB" id="420380at2759"/>
<dbReference type="HOGENOM" id="CLU_024155_2_1_1"/>
<dbReference type="eggNOG" id="KOG1591">
    <property type="taxonomic scope" value="Eukaryota"/>
</dbReference>
<dbReference type="FunFam" id="2.60.120.620:FF:000011">
    <property type="entry name" value="Prolyl alpha subunit"/>
    <property type="match status" value="1"/>
</dbReference>
<keyword evidence="12" id="KW-0732">Signal</keyword>
<dbReference type="PhylomeDB" id="B4JY14"/>
<keyword evidence="10" id="KW-0408">Iron</keyword>
<dbReference type="Gene3D" id="2.60.120.620">
    <property type="entry name" value="q2cbj1_9rhob like domain"/>
    <property type="match status" value="1"/>
</dbReference>
<dbReference type="PANTHER" id="PTHR10869:SF244">
    <property type="entry name" value="PROLYL 4-HYDROXYLASE SUBUNIT ALPHA-2"/>
    <property type="match status" value="1"/>
</dbReference>
<dbReference type="Proteomes" id="UP000001070">
    <property type="component" value="Unassembled WGS sequence"/>
</dbReference>
<gene>
    <name evidence="14" type="primary">Dgri\GH14106</name>
    <name evidence="14" type="ORF">Dgri_GH14106</name>
</gene>
<dbReference type="SMART" id="SM00702">
    <property type="entry name" value="P4Hc"/>
    <property type="match status" value="1"/>
</dbReference>
<evidence type="ECO:0000256" key="9">
    <source>
        <dbReference type="ARBA" id="ARBA00023002"/>
    </source>
</evidence>
<keyword evidence="8" id="KW-0223">Dioxygenase</keyword>
<dbReference type="OMA" id="YKYYSIA"/>
<feature type="chain" id="PRO_5002809686" description="procollagen-proline 4-dioxygenase" evidence="12">
    <location>
        <begin position="21"/>
        <end position="511"/>
    </location>
</feature>
<dbReference type="InterPro" id="IPR005123">
    <property type="entry name" value="Oxoglu/Fe-dep_dioxygenase_dom"/>
</dbReference>
<dbReference type="InParanoid" id="B4JY14"/>